<dbReference type="GO" id="GO:0005524">
    <property type="term" value="F:ATP binding"/>
    <property type="evidence" value="ECO:0007669"/>
    <property type="project" value="InterPro"/>
</dbReference>
<dbReference type="SUPFAM" id="SSF47781">
    <property type="entry name" value="RuvA domain 2-like"/>
    <property type="match status" value="1"/>
</dbReference>
<dbReference type="SUPFAM" id="SSF50249">
    <property type="entry name" value="Nucleic acid-binding proteins"/>
    <property type="match status" value="1"/>
</dbReference>
<dbReference type="Gene3D" id="1.10.150.20">
    <property type="entry name" value="5' to 3' exonuclease, C-terminal subdomain"/>
    <property type="match status" value="1"/>
</dbReference>
<comment type="function">
    <text evidence="6">The RuvA-RuvB-RuvC complex processes Holliday junction (HJ) DNA during genetic recombination and DNA repair, while the RuvA-RuvB complex plays an important role in the rescue of blocked DNA replication forks via replication fork reversal (RFR). RuvA specifically binds to HJ cruciform DNA, conferring on it an open structure. The RuvB hexamer acts as an ATP-dependent pump, pulling dsDNA into and through the RuvAB complex. HJ branch migration allows RuvC to scan DNA until it finds its consensus sequence, where it cleaves and resolves the cruciform DNA.</text>
</comment>
<dbReference type="EMBL" id="WSRS01000019">
    <property type="protein sequence ID" value="MVX58696.1"/>
    <property type="molecule type" value="Genomic_DNA"/>
</dbReference>
<accession>A0A7X3G7R3</accession>
<evidence type="ECO:0000256" key="5">
    <source>
        <dbReference type="ARBA" id="ARBA00023204"/>
    </source>
</evidence>
<dbReference type="InterPro" id="IPR012340">
    <property type="entry name" value="NA-bd_OB-fold"/>
</dbReference>
<evidence type="ECO:0000256" key="6">
    <source>
        <dbReference type="HAMAP-Rule" id="MF_00031"/>
    </source>
</evidence>
<dbReference type="Proteomes" id="UP000461595">
    <property type="component" value="Unassembled WGS sequence"/>
</dbReference>
<dbReference type="AlphaFoldDB" id="A0A7X3G7R3"/>
<evidence type="ECO:0000256" key="3">
    <source>
        <dbReference type="ARBA" id="ARBA00023125"/>
    </source>
</evidence>
<organism evidence="8 9">
    <name type="scientific">Streptococcus danieliae</name>
    <dbReference type="NCBI Taxonomy" id="747656"/>
    <lineage>
        <taxon>Bacteria</taxon>
        <taxon>Bacillati</taxon>
        <taxon>Bacillota</taxon>
        <taxon>Bacilli</taxon>
        <taxon>Lactobacillales</taxon>
        <taxon>Streptococcaceae</taxon>
        <taxon>Streptococcus</taxon>
    </lineage>
</organism>
<comment type="caution">
    <text evidence="8">The sequence shown here is derived from an EMBL/GenBank/DDBJ whole genome shotgun (WGS) entry which is preliminary data.</text>
</comment>
<keyword evidence="4 6" id="KW-0233">DNA recombination</keyword>
<feature type="region of interest" description="Domain III" evidence="6">
    <location>
        <begin position="145"/>
        <end position="194"/>
    </location>
</feature>
<proteinExistence type="inferred from homology"/>
<evidence type="ECO:0000259" key="7">
    <source>
        <dbReference type="SMART" id="SM00278"/>
    </source>
</evidence>
<dbReference type="GO" id="GO:0009378">
    <property type="term" value="F:four-way junction helicase activity"/>
    <property type="evidence" value="ECO:0007669"/>
    <property type="project" value="InterPro"/>
</dbReference>
<dbReference type="InterPro" id="IPR036267">
    <property type="entry name" value="RuvA_C_sf"/>
</dbReference>
<feature type="domain" description="Helix-hairpin-helix DNA-binding motif class 1" evidence="7">
    <location>
        <begin position="107"/>
        <end position="126"/>
    </location>
</feature>
<dbReference type="NCBIfam" id="TIGR00084">
    <property type="entry name" value="ruvA"/>
    <property type="match status" value="1"/>
</dbReference>
<evidence type="ECO:0000256" key="4">
    <source>
        <dbReference type="ARBA" id="ARBA00023172"/>
    </source>
</evidence>
<comment type="caution">
    <text evidence="6">Lacks conserved residue(s) required for the propagation of feature annotation.</text>
</comment>
<dbReference type="GO" id="GO:0006310">
    <property type="term" value="P:DNA recombination"/>
    <property type="evidence" value="ECO:0007669"/>
    <property type="project" value="UniProtKB-UniRule"/>
</dbReference>
<evidence type="ECO:0000313" key="9">
    <source>
        <dbReference type="Proteomes" id="UP000461595"/>
    </source>
</evidence>
<evidence type="ECO:0000256" key="1">
    <source>
        <dbReference type="ARBA" id="ARBA00022490"/>
    </source>
</evidence>
<sequence length="194" mass="21535">MFEYMRGQLTKIRSNAVVVELGGIGYLIHVANPYAYSNQLNQELTIYLYQAIRDDAHTLYGFRDEAEKELFLHLISVSGIGPTSALAIIAADDHEGLVQAISEKNSTYLTKFPKIGKKTAQQMILDLEGKLQAVETPVLDLAQATENQALDEAMEALQALGYKAAELKKIRKFFDGTADTAENYMKSALKMLVK</sequence>
<keyword evidence="3 6" id="KW-0238">DNA-binding</keyword>
<dbReference type="GO" id="GO:0009379">
    <property type="term" value="C:Holliday junction helicase complex"/>
    <property type="evidence" value="ECO:0007669"/>
    <property type="project" value="InterPro"/>
</dbReference>
<dbReference type="HAMAP" id="MF_00031">
    <property type="entry name" value="DNA_HJ_migration_RuvA"/>
    <property type="match status" value="1"/>
</dbReference>
<dbReference type="InterPro" id="IPR010994">
    <property type="entry name" value="RuvA_2-like"/>
</dbReference>
<gene>
    <name evidence="6 8" type="primary">ruvA</name>
    <name evidence="8" type="ORF">E5983_03405</name>
</gene>
<dbReference type="InterPro" id="IPR013849">
    <property type="entry name" value="DNA_helicase_Holl-junc_RuvA_I"/>
</dbReference>
<reference evidence="8 9" key="1">
    <citation type="submission" date="2019-12" db="EMBL/GenBank/DDBJ databases">
        <title>Microbes associate with the intestines of laboratory mice.</title>
        <authorList>
            <person name="Navarre W."/>
            <person name="Wong E."/>
        </authorList>
    </citation>
    <scope>NUCLEOTIDE SEQUENCE [LARGE SCALE GENOMIC DNA]</scope>
    <source>
        <strain evidence="8 9">NM51_B2-22</strain>
    </source>
</reference>
<evidence type="ECO:0000313" key="8">
    <source>
        <dbReference type="EMBL" id="MVX58696.1"/>
    </source>
</evidence>
<dbReference type="InterPro" id="IPR011114">
    <property type="entry name" value="RuvA_C"/>
</dbReference>
<comment type="subunit">
    <text evidence="6">Homotetramer. Forms an RuvA(8)-RuvB(12)-Holliday junction (HJ) complex. HJ DNA is sandwiched between 2 RuvA tetramers; dsDNA enters through RuvA and exits via RuvB. An RuvB hexamer assembles on each DNA strand where it exits the tetramer. Each RuvB hexamer is contacted by two RuvA subunits (via domain III) on 2 adjacent RuvB subunits; this complex drives branch migration. In the full resolvosome a probable DNA-RuvA(4)-RuvB(12)-RuvC(2) complex forms which resolves the HJ.</text>
</comment>
<keyword evidence="8" id="KW-0378">Hydrolase</keyword>
<dbReference type="Pfam" id="PF01330">
    <property type="entry name" value="RuvA_N"/>
    <property type="match status" value="1"/>
</dbReference>
<dbReference type="SUPFAM" id="SSF46929">
    <property type="entry name" value="DNA helicase RuvA subunit, C-terminal domain"/>
    <property type="match status" value="1"/>
</dbReference>
<comment type="similarity">
    <text evidence="6">Belongs to the RuvA family.</text>
</comment>
<name>A0A7X3G7R3_9STRE</name>
<dbReference type="RefSeq" id="WP_160332508.1">
    <property type="nucleotide sequence ID" value="NZ_WSRS01000019.1"/>
</dbReference>
<comment type="subcellular location">
    <subcellularLocation>
        <location evidence="6">Cytoplasm</location>
    </subcellularLocation>
</comment>
<keyword evidence="5 6" id="KW-0234">DNA repair</keyword>
<dbReference type="GO" id="GO:0000400">
    <property type="term" value="F:four-way junction DNA binding"/>
    <property type="evidence" value="ECO:0007669"/>
    <property type="project" value="UniProtKB-UniRule"/>
</dbReference>
<dbReference type="OrthoDB" id="5293449at2"/>
<dbReference type="GO" id="GO:0016787">
    <property type="term" value="F:hydrolase activity"/>
    <property type="evidence" value="ECO:0007669"/>
    <property type="project" value="UniProtKB-KW"/>
</dbReference>
<dbReference type="CDD" id="cd14332">
    <property type="entry name" value="UBA_RuvA_C"/>
    <property type="match status" value="1"/>
</dbReference>
<dbReference type="Pfam" id="PF07499">
    <property type="entry name" value="RuvA_C"/>
    <property type="match status" value="1"/>
</dbReference>
<comment type="domain">
    <text evidence="6">Has three domains with a flexible linker between the domains II and III and assumes an 'L' shape. Domain III is highly mobile and contacts RuvB.</text>
</comment>
<protein>
    <recommendedName>
        <fullName evidence="6">Holliday junction branch migration complex subunit RuvA</fullName>
    </recommendedName>
</protein>
<dbReference type="Pfam" id="PF14520">
    <property type="entry name" value="HHH_5"/>
    <property type="match status" value="1"/>
</dbReference>
<dbReference type="InterPro" id="IPR000085">
    <property type="entry name" value="RuvA"/>
</dbReference>
<dbReference type="GO" id="GO:0005737">
    <property type="term" value="C:cytoplasm"/>
    <property type="evidence" value="ECO:0007669"/>
    <property type="project" value="UniProtKB-SubCell"/>
</dbReference>
<dbReference type="Gene3D" id="2.40.50.140">
    <property type="entry name" value="Nucleic acid-binding proteins"/>
    <property type="match status" value="1"/>
</dbReference>
<feature type="domain" description="Helix-hairpin-helix DNA-binding motif class 1" evidence="7">
    <location>
        <begin position="72"/>
        <end position="91"/>
    </location>
</feature>
<dbReference type="Gene3D" id="1.10.8.10">
    <property type="entry name" value="DNA helicase RuvA subunit, C-terminal domain"/>
    <property type="match status" value="1"/>
</dbReference>
<dbReference type="SMART" id="SM00278">
    <property type="entry name" value="HhH1"/>
    <property type="match status" value="2"/>
</dbReference>
<dbReference type="GO" id="GO:0048476">
    <property type="term" value="C:Holliday junction resolvase complex"/>
    <property type="evidence" value="ECO:0007669"/>
    <property type="project" value="UniProtKB-UniRule"/>
</dbReference>
<dbReference type="InterPro" id="IPR003583">
    <property type="entry name" value="Hlx-hairpin-Hlx_DNA-bd_motif"/>
</dbReference>
<dbReference type="GO" id="GO:0006281">
    <property type="term" value="P:DNA repair"/>
    <property type="evidence" value="ECO:0007669"/>
    <property type="project" value="UniProtKB-UniRule"/>
</dbReference>
<keyword evidence="1 6" id="KW-0963">Cytoplasm</keyword>
<evidence type="ECO:0000256" key="2">
    <source>
        <dbReference type="ARBA" id="ARBA00022763"/>
    </source>
</evidence>
<keyword evidence="2 6" id="KW-0227">DNA damage</keyword>